<dbReference type="OrthoDB" id="360390at2759"/>
<keyword evidence="4 9" id="KW-0694">RNA-binding</keyword>
<dbReference type="EMBL" id="KV750974">
    <property type="protein sequence ID" value="OCL02313.1"/>
    <property type="molecule type" value="Genomic_DNA"/>
</dbReference>
<feature type="domain" description="RRM" evidence="11">
    <location>
        <begin position="1014"/>
        <end position="1091"/>
    </location>
</feature>
<evidence type="ECO:0000256" key="7">
    <source>
        <dbReference type="ARBA" id="ARBA00093374"/>
    </source>
</evidence>
<dbReference type="SUPFAM" id="SSF48452">
    <property type="entry name" value="TPR-like"/>
    <property type="match status" value="1"/>
</dbReference>
<keyword evidence="3" id="KW-0677">Repeat</keyword>
<feature type="domain" description="RRM" evidence="11">
    <location>
        <begin position="1132"/>
        <end position="1205"/>
    </location>
</feature>
<gene>
    <name evidence="12" type="ORF">AOQ84DRAFT_393054</name>
</gene>
<dbReference type="FunFam" id="3.30.70.330:FF:000588">
    <property type="entry name" value="Pre-mRNA splicing factor (Prp24), putative"/>
    <property type="match status" value="1"/>
</dbReference>
<feature type="region of interest" description="Disordered" evidence="10">
    <location>
        <begin position="1104"/>
        <end position="1129"/>
    </location>
</feature>
<dbReference type="InterPro" id="IPR034397">
    <property type="entry name" value="Prp24_RRM1"/>
</dbReference>
<dbReference type="SMART" id="SM00386">
    <property type="entry name" value="HAT"/>
    <property type="match status" value="3"/>
</dbReference>
<keyword evidence="5" id="KW-0508">mRNA splicing</keyword>
<accession>A0A8E2JM87</accession>
<keyword evidence="6" id="KW-0539">Nucleus</keyword>
<dbReference type="GO" id="GO:0005688">
    <property type="term" value="C:U6 snRNP"/>
    <property type="evidence" value="ECO:0007669"/>
    <property type="project" value="UniProtKB-ARBA"/>
</dbReference>
<evidence type="ECO:0000256" key="10">
    <source>
        <dbReference type="SAM" id="MobiDB-lite"/>
    </source>
</evidence>
<dbReference type="FunFam" id="1.25.40.10:FF:000632">
    <property type="entry name" value="Pre-mRNA splicing factor (Prp24), putative"/>
    <property type="match status" value="1"/>
</dbReference>
<feature type="compositionally biased region" description="Polar residues" evidence="10">
    <location>
        <begin position="1104"/>
        <end position="1128"/>
    </location>
</feature>
<comment type="subcellular location">
    <subcellularLocation>
        <location evidence="1">Nucleus</location>
    </subcellularLocation>
</comment>
<dbReference type="FunFam" id="3.30.70.330:FF:000365">
    <property type="entry name" value="U4/U6 snRNA-associated-splicing factor PRP24"/>
    <property type="match status" value="1"/>
</dbReference>
<evidence type="ECO:0000259" key="11">
    <source>
        <dbReference type="PROSITE" id="PS50102"/>
    </source>
</evidence>
<dbReference type="Pfam" id="PF16842">
    <property type="entry name" value="RRM_occluded"/>
    <property type="match status" value="1"/>
</dbReference>
<name>A0A8E2JM87_9PEZI</name>
<proteinExistence type="predicted"/>
<feature type="compositionally biased region" description="Polar residues" evidence="10">
    <location>
        <begin position="1"/>
        <end position="26"/>
    </location>
</feature>
<feature type="compositionally biased region" description="Basic and acidic residues" evidence="10">
    <location>
        <begin position="1298"/>
        <end position="1314"/>
    </location>
</feature>
<evidence type="ECO:0000256" key="3">
    <source>
        <dbReference type="ARBA" id="ARBA00022737"/>
    </source>
</evidence>
<feature type="compositionally biased region" description="Low complexity" evidence="10">
    <location>
        <begin position="776"/>
        <end position="789"/>
    </location>
</feature>
<dbReference type="SUPFAM" id="SSF54928">
    <property type="entry name" value="RNA-binding domain, RBD"/>
    <property type="match status" value="3"/>
</dbReference>
<dbReference type="PANTHER" id="PTHR10352">
    <property type="entry name" value="EUKARYOTIC TRANSLATION INITIATION FACTOR 3 SUBUNIT G"/>
    <property type="match status" value="1"/>
</dbReference>
<evidence type="ECO:0000256" key="4">
    <source>
        <dbReference type="ARBA" id="ARBA00022884"/>
    </source>
</evidence>
<dbReference type="InterPro" id="IPR035979">
    <property type="entry name" value="RBD_domain_sf"/>
</dbReference>
<dbReference type="FunFam" id="3.30.70.330:FF:000711">
    <property type="entry name" value="Pre-mRNA splicing factor (Prp24), putative"/>
    <property type="match status" value="1"/>
</dbReference>
<feature type="compositionally biased region" description="Low complexity" evidence="10">
    <location>
        <begin position="139"/>
        <end position="152"/>
    </location>
</feature>
<dbReference type="CDD" id="cd00590">
    <property type="entry name" value="RRM_SF"/>
    <property type="match status" value="1"/>
</dbReference>
<evidence type="ECO:0000256" key="2">
    <source>
        <dbReference type="ARBA" id="ARBA00022664"/>
    </source>
</evidence>
<protein>
    <recommendedName>
        <fullName evidence="8">U4/U6 snRNA-associated-splicing factor PRP24</fullName>
    </recommendedName>
</protein>
<dbReference type="Proteomes" id="UP000250140">
    <property type="component" value="Unassembled WGS sequence"/>
</dbReference>
<dbReference type="GO" id="GO:0003723">
    <property type="term" value="F:RNA binding"/>
    <property type="evidence" value="ECO:0007669"/>
    <property type="project" value="UniProtKB-UniRule"/>
</dbReference>
<evidence type="ECO:0000256" key="1">
    <source>
        <dbReference type="ARBA" id="ARBA00004123"/>
    </source>
</evidence>
<feature type="compositionally biased region" description="Polar residues" evidence="10">
    <location>
        <begin position="56"/>
        <end position="67"/>
    </location>
</feature>
<evidence type="ECO:0000256" key="5">
    <source>
        <dbReference type="ARBA" id="ARBA00023187"/>
    </source>
</evidence>
<feature type="compositionally biased region" description="Low complexity" evidence="10">
    <location>
        <begin position="40"/>
        <end position="55"/>
    </location>
</feature>
<dbReference type="InterPro" id="IPR011990">
    <property type="entry name" value="TPR-like_helical_dom_sf"/>
</dbReference>
<dbReference type="CDD" id="cd12296">
    <property type="entry name" value="RRM1_Prp24"/>
    <property type="match status" value="1"/>
</dbReference>
<evidence type="ECO:0000313" key="13">
    <source>
        <dbReference type="Proteomes" id="UP000250140"/>
    </source>
</evidence>
<evidence type="ECO:0000256" key="6">
    <source>
        <dbReference type="ARBA" id="ARBA00023242"/>
    </source>
</evidence>
<dbReference type="Gene3D" id="3.30.70.330">
    <property type="match status" value="4"/>
</dbReference>
<evidence type="ECO:0000256" key="9">
    <source>
        <dbReference type="PROSITE-ProRule" id="PRU00176"/>
    </source>
</evidence>
<feature type="region of interest" description="Disordered" evidence="10">
    <location>
        <begin position="1218"/>
        <end position="1314"/>
    </location>
</feature>
<sequence length="1314" mass="147522">MDINSLLSPQESTVETTPPQQSPNHSPSKRALRQPPPRRTSSSLSQQITSSPQLQDQTPTPTLSHNAYHTHLAIGSAMPSPGVASVQNGRAMHNPNTTPPLDPRNSLGSIQESRMTPPRPSLHRQASTPGMDALADLASMQHHQQAARQSASGLRDPQVYQSQRPSMSLQDIPRSLSGGSAKDIAMSEAPPKPRIYTAGSLDQADCQTITELAQSLAENSYDYESHFRLVSLLHKGFVDHVHPPDSPDTVSDPYTYELLPDLRQAYSAMNKIYPVGEQLWVYWIEDEKLLARNTEDRLSIMELCSNATQDEPCSATLWRLYGDYMYFLFAAAFEIDPQERWSEEDKIVGKEVFNWEQMMAVWDRGIAATQGRMNDSNIVWDRYIEIMMQDQVRWPSPDKVRNIRALFENRLVKPHATWDQTFQMFSSFISTYDNGSYEDIMVKVNQRARQAKKQYSLREPFELNIQKAVQAGDKDAEWYAFAEYLDWERRKQGVFSFHQINALFERATLRFPTDSTLWEDHVEFLIENRDPSVPLLPVLERATRHCPWSGNLWSHRILTLEAEACDFGEIEKIKHNATQTGLLDVGGMEELLKVYLAWCGFLRRRAFDAYATEDDADIAEVGIRSALEHVKKNGEKKYGKEYPGDPQYRLERVHIKFFTQSGNVEAARECWKSLITKQRDSYDFWYQYYIWEMVVWSNHAVQNKSNAGTQLRTPREATALLRLALKQVTTMDWPEQIIQLFLNHCEQHESVQELRAAIIEARRAGAQVSKRRHQEAANTAALAQQQQQELQKDEATGSGKRKRGPESDANGLVAKKSKQDLTDSIEDPLLQQDNRESSVSSQPKRDREHTTIIVKGLPPDATETRVRQFFRDCGKIVSLSMKPDEDKLTATVEFETREDAVFAQSRQSKPFDGTLIDIALGAKATLFVSNYPPEADEAYIRKLFEDCGEIIEIRFPSLKFNTHRRFCYIQFANAEQAMAAAQLDGKAIGKLHLLAKISDPSAQKAREGAVEEGREVYVANVDWHAKEDEVKELFSKFGSVETVRIPKNMKGQSKGVAFVVFKTKDEASAAAAEMNLKEFKSRILNVSISQSRNVKRHATTIIQSASPEPSTLHEGSNGTVNPSNSGPNQRERTIALMNVPDTVNDARIRALVEPHGPLKKIILMPEHSGAILEFVNVQDVGKASLALENYMIIPGRHIRVGTVEEMKKMGADKKVEKLTAPKKKEAAISSLAPAGPISRPSQGSGRRGGKGGLGFKRGGGGLGGPRATEGGRGKEASIDGEKKPAKSNADFKAMFLKGKSELPNEDKEMSGVSN</sequence>
<dbReference type="GO" id="GO:0008380">
    <property type="term" value="P:RNA splicing"/>
    <property type="evidence" value="ECO:0007669"/>
    <property type="project" value="UniProtKB-KW"/>
</dbReference>
<dbReference type="CDD" id="cd12299">
    <property type="entry name" value="RRM4_Prp24"/>
    <property type="match status" value="1"/>
</dbReference>
<feature type="region of interest" description="Disordered" evidence="10">
    <location>
        <begin position="769"/>
        <end position="855"/>
    </location>
</feature>
<keyword evidence="13" id="KW-1185">Reference proteome</keyword>
<feature type="compositionally biased region" description="Basic and acidic residues" evidence="10">
    <location>
        <begin position="1269"/>
        <end position="1284"/>
    </location>
</feature>
<dbReference type="InterPro" id="IPR031766">
    <property type="entry name" value="RRM_occluded"/>
</dbReference>
<dbReference type="Pfam" id="PF00076">
    <property type="entry name" value="RRM_1"/>
    <property type="match status" value="3"/>
</dbReference>
<keyword evidence="2" id="KW-0507">mRNA processing</keyword>
<dbReference type="GO" id="GO:0006397">
    <property type="term" value="P:mRNA processing"/>
    <property type="evidence" value="ECO:0007669"/>
    <property type="project" value="UniProtKB-KW"/>
</dbReference>
<evidence type="ECO:0000256" key="8">
    <source>
        <dbReference type="ARBA" id="ARBA00093627"/>
    </source>
</evidence>
<dbReference type="SMART" id="SM00360">
    <property type="entry name" value="RRM"/>
    <property type="match status" value="4"/>
</dbReference>
<feature type="region of interest" description="Disordered" evidence="10">
    <location>
        <begin position="1"/>
        <end position="127"/>
    </location>
</feature>
<feature type="domain" description="RRM" evidence="11">
    <location>
        <begin position="850"/>
        <end position="923"/>
    </location>
</feature>
<feature type="compositionally biased region" description="Low complexity" evidence="10">
    <location>
        <begin position="1235"/>
        <end position="1244"/>
    </location>
</feature>
<feature type="region of interest" description="Disordered" evidence="10">
    <location>
        <begin position="139"/>
        <end position="194"/>
    </location>
</feature>
<feature type="domain" description="RRM" evidence="11">
    <location>
        <begin position="924"/>
        <end position="1000"/>
    </location>
</feature>
<feature type="compositionally biased region" description="Gly residues" evidence="10">
    <location>
        <begin position="1250"/>
        <end position="1264"/>
    </location>
</feature>
<dbReference type="PROSITE" id="PS50102">
    <property type="entry name" value="RRM"/>
    <property type="match status" value="4"/>
</dbReference>
<comment type="function">
    <text evidence="7">Functions as a recycling factor of the spliceosome, a machinery that forms on each precursor-messenger RNA (pre-mRNA) and catalyzes the removal of introns. Chaperones the re-annealing of U4 and U6 snRNAs (small nuclear RNAs) released from previous rounds of splicing, an initial step in reforming the U4/U6-U5 tri-snRNP (small nuclear ribonucleoprotein) that can reassemble into another spliceosome complex; this step involves binding U6 and facilitating the unwinding of the U6 internal stem loop, followed by base-pairing of U6 to U4.</text>
</comment>
<dbReference type="InterPro" id="IPR003107">
    <property type="entry name" value="HAT"/>
</dbReference>
<dbReference type="Gene3D" id="1.25.40.10">
    <property type="entry name" value="Tetratricopeptide repeat domain"/>
    <property type="match status" value="2"/>
</dbReference>
<evidence type="ECO:0000313" key="12">
    <source>
        <dbReference type="EMBL" id="OCL02313.1"/>
    </source>
</evidence>
<dbReference type="InterPro" id="IPR000504">
    <property type="entry name" value="RRM_dom"/>
</dbReference>
<reference evidence="12 13" key="1">
    <citation type="journal article" date="2016" name="Nat. Commun.">
        <title>Ectomycorrhizal ecology is imprinted in the genome of the dominant symbiotic fungus Cenococcum geophilum.</title>
        <authorList>
            <consortium name="DOE Joint Genome Institute"/>
            <person name="Peter M."/>
            <person name="Kohler A."/>
            <person name="Ohm R.A."/>
            <person name="Kuo A."/>
            <person name="Krutzmann J."/>
            <person name="Morin E."/>
            <person name="Arend M."/>
            <person name="Barry K.W."/>
            <person name="Binder M."/>
            <person name="Choi C."/>
            <person name="Clum A."/>
            <person name="Copeland A."/>
            <person name="Grisel N."/>
            <person name="Haridas S."/>
            <person name="Kipfer T."/>
            <person name="LaButti K."/>
            <person name="Lindquist E."/>
            <person name="Lipzen A."/>
            <person name="Maire R."/>
            <person name="Meier B."/>
            <person name="Mihaltcheva S."/>
            <person name="Molinier V."/>
            <person name="Murat C."/>
            <person name="Poggeler S."/>
            <person name="Quandt C.A."/>
            <person name="Sperisen C."/>
            <person name="Tritt A."/>
            <person name="Tisserant E."/>
            <person name="Crous P.W."/>
            <person name="Henrissat B."/>
            <person name="Nehls U."/>
            <person name="Egli S."/>
            <person name="Spatafora J.W."/>
            <person name="Grigoriev I.V."/>
            <person name="Martin F.M."/>
        </authorList>
    </citation>
    <scope>NUCLEOTIDE SEQUENCE [LARGE SCALE GENOMIC DNA]</scope>
    <source>
        <strain evidence="12 13">CBS 207.34</strain>
    </source>
</reference>
<organism evidence="12 13">
    <name type="scientific">Glonium stellatum</name>
    <dbReference type="NCBI Taxonomy" id="574774"/>
    <lineage>
        <taxon>Eukaryota</taxon>
        <taxon>Fungi</taxon>
        <taxon>Dikarya</taxon>
        <taxon>Ascomycota</taxon>
        <taxon>Pezizomycotina</taxon>
        <taxon>Dothideomycetes</taxon>
        <taxon>Pleosporomycetidae</taxon>
        <taxon>Gloniales</taxon>
        <taxon>Gloniaceae</taxon>
        <taxon>Glonium</taxon>
    </lineage>
</organism>
<dbReference type="InterPro" id="IPR012677">
    <property type="entry name" value="Nucleotide-bd_a/b_plait_sf"/>
</dbReference>
<feature type="compositionally biased region" description="Polar residues" evidence="10">
    <location>
        <begin position="159"/>
        <end position="169"/>
    </location>
</feature>